<keyword evidence="3" id="KW-1185">Reference proteome</keyword>
<dbReference type="PANTHER" id="PTHR31639:SF310">
    <property type="entry name" value="F-BOX DOMAIN-CONTAINING PROTEIN"/>
    <property type="match status" value="1"/>
</dbReference>
<dbReference type="InterPro" id="IPR036047">
    <property type="entry name" value="F-box-like_dom_sf"/>
</dbReference>
<feature type="domain" description="F-box" evidence="1">
    <location>
        <begin position="25"/>
        <end position="78"/>
    </location>
</feature>
<gene>
    <name evidence="2" type="ORF">LIER_34988</name>
</gene>
<dbReference type="Pfam" id="PF24758">
    <property type="entry name" value="LRR_At5g56370"/>
    <property type="match status" value="1"/>
</dbReference>
<dbReference type="PROSITE" id="PS50181">
    <property type="entry name" value="FBOX"/>
    <property type="match status" value="1"/>
</dbReference>
<dbReference type="Gene3D" id="3.80.10.10">
    <property type="entry name" value="Ribonuclease Inhibitor"/>
    <property type="match status" value="2"/>
</dbReference>
<name>A0AAV3NIM8_LITER</name>
<sequence>MTDNLHRLAKGKIKDQIVASCAIRSDVISNLPINVTEAILMKLPTRDAVRTSILSRRWRFIWTKLPQFIFDEAMWSQLEVEHSVHITVTMILYQLLSSHEGPMSKFTLSVPGLDSCPEIDNLILFLSRNHVEDFTLEMWEDEYLLPSSIFKCQELRHLKLWSCRIRTPPLFKGFCRLTSLRLIDVTISAEALRHLISSSPLLELLELTSIICIDLYIDSTNLRTFRFHGFTNSMIFKRVPLLASVSILQEDESTGTIDFKGVGCNLAKFFDCFTFLEYLHLNYQIIQSLAVVDLQTTLVHLKHLKLSSICFNKMVEVSFILSLLRSSPNLKSIKIKFRDAPFSDSKKTTTYMEGQDYSDIHLSRLTQVKLDCFTGTKPEMEFTRLLLAKSSRLERLRIKPGKVVLDNGCKILKEVTKFRRLSKEAEVIYVG</sequence>
<dbReference type="Gene3D" id="1.20.1280.50">
    <property type="match status" value="1"/>
</dbReference>
<dbReference type="InterPro" id="IPR001810">
    <property type="entry name" value="F-box_dom"/>
</dbReference>
<dbReference type="SUPFAM" id="SSF81383">
    <property type="entry name" value="F-box domain"/>
    <property type="match status" value="1"/>
</dbReference>
<evidence type="ECO:0000313" key="3">
    <source>
        <dbReference type="Proteomes" id="UP001454036"/>
    </source>
</evidence>
<evidence type="ECO:0000313" key="2">
    <source>
        <dbReference type="EMBL" id="GAA0138818.1"/>
    </source>
</evidence>
<dbReference type="Proteomes" id="UP001454036">
    <property type="component" value="Unassembled WGS sequence"/>
</dbReference>
<dbReference type="EMBL" id="BAABME010015001">
    <property type="protein sequence ID" value="GAA0138818.1"/>
    <property type="molecule type" value="Genomic_DNA"/>
</dbReference>
<reference evidence="2 3" key="1">
    <citation type="submission" date="2024-01" db="EMBL/GenBank/DDBJ databases">
        <title>The complete chloroplast genome sequence of Lithospermum erythrorhizon: insights into the phylogenetic relationship among Boraginaceae species and the maternal lineages of purple gromwells.</title>
        <authorList>
            <person name="Okada T."/>
            <person name="Watanabe K."/>
        </authorList>
    </citation>
    <scope>NUCLEOTIDE SEQUENCE [LARGE SCALE GENOMIC DNA]</scope>
</reference>
<dbReference type="AlphaFoldDB" id="A0AAV3NIM8"/>
<dbReference type="Pfam" id="PF00646">
    <property type="entry name" value="F-box"/>
    <property type="match status" value="1"/>
</dbReference>
<comment type="caution">
    <text evidence="2">The sequence shown here is derived from an EMBL/GenBank/DDBJ whole genome shotgun (WGS) entry which is preliminary data.</text>
</comment>
<dbReference type="InterPro" id="IPR055411">
    <property type="entry name" value="LRR_FXL15/At3g58940/PEG3-like"/>
</dbReference>
<dbReference type="InterPro" id="IPR053781">
    <property type="entry name" value="F-box_AtFBL13-like"/>
</dbReference>
<proteinExistence type="predicted"/>
<organism evidence="2 3">
    <name type="scientific">Lithospermum erythrorhizon</name>
    <name type="common">Purple gromwell</name>
    <name type="synonym">Lithospermum officinale var. erythrorhizon</name>
    <dbReference type="NCBI Taxonomy" id="34254"/>
    <lineage>
        <taxon>Eukaryota</taxon>
        <taxon>Viridiplantae</taxon>
        <taxon>Streptophyta</taxon>
        <taxon>Embryophyta</taxon>
        <taxon>Tracheophyta</taxon>
        <taxon>Spermatophyta</taxon>
        <taxon>Magnoliopsida</taxon>
        <taxon>eudicotyledons</taxon>
        <taxon>Gunneridae</taxon>
        <taxon>Pentapetalae</taxon>
        <taxon>asterids</taxon>
        <taxon>lamiids</taxon>
        <taxon>Boraginales</taxon>
        <taxon>Boraginaceae</taxon>
        <taxon>Boraginoideae</taxon>
        <taxon>Lithospermeae</taxon>
        <taxon>Lithospermum</taxon>
    </lineage>
</organism>
<dbReference type="SMART" id="SM00256">
    <property type="entry name" value="FBOX"/>
    <property type="match status" value="1"/>
</dbReference>
<dbReference type="CDD" id="cd22160">
    <property type="entry name" value="F-box_AtFBL13-like"/>
    <property type="match status" value="1"/>
</dbReference>
<protein>
    <recommendedName>
        <fullName evidence="1">F-box domain-containing protein</fullName>
    </recommendedName>
</protein>
<dbReference type="PANTHER" id="PTHR31639">
    <property type="entry name" value="F-BOX PROTEIN-LIKE"/>
    <property type="match status" value="1"/>
</dbReference>
<accession>A0AAV3NIM8</accession>
<dbReference type="InterPro" id="IPR032675">
    <property type="entry name" value="LRR_dom_sf"/>
</dbReference>
<evidence type="ECO:0000259" key="1">
    <source>
        <dbReference type="PROSITE" id="PS50181"/>
    </source>
</evidence>
<dbReference type="SUPFAM" id="SSF52047">
    <property type="entry name" value="RNI-like"/>
    <property type="match status" value="1"/>
</dbReference>